<accession>A0A3D8RR45</accession>
<dbReference type="GeneID" id="38116915"/>
<protein>
    <submittedName>
        <fullName evidence="2">Uncharacterized protein</fullName>
    </submittedName>
</protein>
<reference evidence="2 3" key="1">
    <citation type="journal article" date="2018" name="IMA Fungus">
        <title>IMA Genome-F 9: Draft genome sequence of Annulohypoxylon stygium, Aspergillus mulundensis, Berkeleyomyces basicola (syn. Thielaviopsis basicola), Ceratocystis smalleyi, two Cercospora beticola strains, Coleophoma cylindrospora, Fusarium fracticaudum, Phialophora cf. hyalina, and Morchella septimelata.</title>
        <authorList>
            <person name="Wingfield B.D."/>
            <person name="Bills G.F."/>
            <person name="Dong Y."/>
            <person name="Huang W."/>
            <person name="Nel W.J."/>
            <person name="Swalarsk-Parry B.S."/>
            <person name="Vaghefi N."/>
            <person name="Wilken P.M."/>
            <person name="An Z."/>
            <person name="de Beer Z.W."/>
            <person name="De Vos L."/>
            <person name="Chen L."/>
            <person name="Duong T.A."/>
            <person name="Gao Y."/>
            <person name="Hammerbacher A."/>
            <person name="Kikkert J.R."/>
            <person name="Li Y."/>
            <person name="Li H."/>
            <person name="Li K."/>
            <person name="Li Q."/>
            <person name="Liu X."/>
            <person name="Ma X."/>
            <person name="Naidoo K."/>
            <person name="Pethybridge S.J."/>
            <person name="Sun J."/>
            <person name="Steenkamp E.T."/>
            <person name="van der Nest M.A."/>
            <person name="van Wyk S."/>
            <person name="Wingfield M.J."/>
            <person name="Xiong C."/>
            <person name="Yue Q."/>
            <person name="Zhang X."/>
        </authorList>
    </citation>
    <scope>NUCLEOTIDE SEQUENCE [LARGE SCALE GENOMIC DNA]</scope>
    <source>
        <strain evidence="2 3">DSM 5745</strain>
    </source>
</reference>
<evidence type="ECO:0000313" key="3">
    <source>
        <dbReference type="Proteomes" id="UP000256690"/>
    </source>
</evidence>
<dbReference type="STRING" id="1810919.A0A3D8RR45"/>
<dbReference type="Proteomes" id="UP000256690">
    <property type="component" value="Unassembled WGS sequence"/>
</dbReference>
<evidence type="ECO:0000313" key="2">
    <source>
        <dbReference type="EMBL" id="RDW76553.1"/>
    </source>
</evidence>
<keyword evidence="3" id="KW-1185">Reference proteome</keyword>
<feature type="region of interest" description="Disordered" evidence="1">
    <location>
        <begin position="85"/>
        <end position="107"/>
    </location>
</feature>
<dbReference type="EMBL" id="PVWQ01000007">
    <property type="protein sequence ID" value="RDW76553.1"/>
    <property type="molecule type" value="Genomic_DNA"/>
</dbReference>
<dbReference type="RefSeq" id="XP_026602865.1">
    <property type="nucleotide sequence ID" value="XM_026748561.1"/>
</dbReference>
<dbReference type="AlphaFoldDB" id="A0A3D8RR45"/>
<feature type="compositionally biased region" description="Basic and acidic residues" evidence="1">
    <location>
        <begin position="86"/>
        <end position="95"/>
    </location>
</feature>
<gene>
    <name evidence="2" type="ORF">DSM5745_06545</name>
</gene>
<comment type="caution">
    <text evidence="2">The sequence shown here is derived from an EMBL/GenBank/DDBJ whole genome shotgun (WGS) entry which is preliminary data.</text>
</comment>
<sequence length="107" mass="11697">MSSDIRQTAGGNARSKRRLTDAVDEDSRQIPTADDSTSNPKRQRVSRACDSCRAKKSLSGQMRWGSTNMLNLRLALAAMYIPSQSKEARPSDRIHPHAGITLGASVQ</sequence>
<feature type="compositionally biased region" description="Basic and acidic residues" evidence="1">
    <location>
        <begin position="18"/>
        <end position="28"/>
    </location>
</feature>
<name>A0A3D8RR45_9EURO</name>
<feature type="region of interest" description="Disordered" evidence="1">
    <location>
        <begin position="1"/>
        <end position="48"/>
    </location>
</feature>
<proteinExistence type="predicted"/>
<organism evidence="2 3">
    <name type="scientific">Aspergillus mulundensis</name>
    <dbReference type="NCBI Taxonomy" id="1810919"/>
    <lineage>
        <taxon>Eukaryota</taxon>
        <taxon>Fungi</taxon>
        <taxon>Dikarya</taxon>
        <taxon>Ascomycota</taxon>
        <taxon>Pezizomycotina</taxon>
        <taxon>Eurotiomycetes</taxon>
        <taxon>Eurotiomycetidae</taxon>
        <taxon>Eurotiales</taxon>
        <taxon>Aspergillaceae</taxon>
        <taxon>Aspergillus</taxon>
        <taxon>Aspergillus subgen. Nidulantes</taxon>
    </lineage>
</organism>
<evidence type="ECO:0000256" key="1">
    <source>
        <dbReference type="SAM" id="MobiDB-lite"/>
    </source>
</evidence>
<feature type="compositionally biased region" description="Polar residues" evidence="1">
    <location>
        <begin position="1"/>
        <end position="10"/>
    </location>
</feature>